<dbReference type="Pfam" id="PF00350">
    <property type="entry name" value="Dynamin_N"/>
    <property type="match status" value="1"/>
</dbReference>
<feature type="compositionally biased region" description="Polar residues" evidence="2">
    <location>
        <begin position="603"/>
        <end position="612"/>
    </location>
</feature>
<evidence type="ECO:0000256" key="1">
    <source>
        <dbReference type="SAM" id="Coils"/>
    </source>
</evidence>
<dbReference type="VEuPathDB" id="FungiDB:BTJ68_02279"/>
<evidence type="ECO:0000259" key="5">
    <source>
        <dbReference type="Pfam" id="PF24564"/>
    </source>
</evidence>
<dbReference type="InterPro" id="IPR027417">
    <property type="entry name" value="P-loop_NTPase"/>
</dbReference>
<comment type="caution">
    <text evidence="6">The sequence shown here is derived from an EMBL/GenBank/DDBJ whole genome shotgun (WGS) entry which is preliminary data.</text>
</comment>
<dbReference type="Proteomes" id="UP000270230">
    <property type="component" value="Unassembled WGS sequence"/>
</dbReference>
<evidence type="ECO:0000259" key="4">
    <source>
        <dbReference type="Pfam" id="PF00350"/>
    </source>
</evidence>
<feature type="region of interest" description="Disordered" evidence="2">
    <location>
        <begin position="603"/>
        <end position="651"/>
    </location>
</feature>
<keyword evidence="3" id="KW-0732">Signal</keyword>
<reference evidence="6 7" key="1">
    <citation type="journal article" date="2018" name="BMC Genomics">
        <title>Genomic evidence for intraspecific hybridization in a clonal and extremely halotolerant yeast.</title>
        <authorList>
            <person name="Gostincar C."/>
            <person name="Stajich J.E."/>
            <person name="Zupancic J."/>
            <person name="Zalar P."/>
            <person name="Gunde-Cimerman N."/>
        </authorList>
    </citation>
    <scope>NUCLEOTIDE SEQUENCE [LARGE SCALE GENOMIC DNA]</scope>
    <source>
        <strain evidence="6 7">EXF-151</strain>
    </source>
</reference>
<sequence length="1575" mass="176969">MDKLYWLATAVAAVSVGIANAQLAQVDNDTMPTSMFMTRPQSLAPVLNITHSGDFSQGYIFIGPYQHPGAGPYIFDKFGNLVWDGFGITGSTNAHDFKVCQYRGEPHLCFSQMNQRNGYGVGQGLIIDHSYRIVASVQTGRDAMPADMHEMNVIDDEDSPTAILTSYRAIPYDLSGYNITTGIGWLSEGMFQEIDIQSGEVLFEWYSSEHVDPSDSQVFPDTTDISGDGLKRTTAWDYYHINSVDKSKSTGNYLVSARHVSAIYYINATDQSIIWTLSYQGRSDFECTNFNFSYQHDARIVSENDTHTEFTFFDNASNCYNQTDQQSSGRFITIDHEVKTATQTRRVLPPGGISSCSQGNTQLLENGSVFQGWGDKSWISEHDADNNLVLAAHFTNGDAVTAMNYRAFSFGWESTPANTKPAVYSYARTKDGANQIHVSWNGATTVATWTFYAAQEIGEEFKRIGSTGHRGFETIWTSPEYYAWYMVEAVAWDGNSLGNSSFQPTFVPSSVLADHCDESGCQAATTFASSPSDCRRLLGQSWSLASMAEEMKEEAISPSPTNHEDAQINDPHLFSDTTNLAEASNDGLEDKSVLHSDIIDFAKTSSNGSEDNSVAKADCDSDTLFLGDDEESVKAEEPSDRDANEAPSPEEMKMDNKAYDQANTQHLPATAVMKTTAPQLDDNKAAGAYDQANVQRLLETAVMTTTPQKRTKSEQVDKTLQTSSRKKSKGSNNRTPPYDDEWEKESSQLAIDQPCFSQAEKLVPVICDLVSSQAEMLKSKGYNDEEIANIVHKLRDLRFIDKTYSRNKNKPTGCLGVTAAGKSTLMNCLMSQENITAECDEGESGTSVIQELAMADVDQMEAFKAVVFYHPNRKIEAFVKKHFQTIHDFQNLNTDDLDTEEYNEWQADYETALTFFYTLLCERKEFMSADATMTYFSKATSRDDESIVVELQTWILEYLRMLKGDEGATVVQANTMVEVNRKLAMFKGPPKAGVDGSRSASPWPLVSAIKTQLRARILSEGAILADLPGLSDTNKLRVQATKDYIKNCDTVILVNPILRIQSQDTVWKSVNECIRNGKQGGLIIVCTKVDDIKHTREREMSVDDRMTLDKLGKEADRLAADVAELEDELEDAEENEYMQINRRLKEKKTMRAKKEAEWKEENIAIRNRRNIEEIQAKYRKAVDDPCASVPVFCVSNTIYQQHMKGFDNDNPPDLSVEATGIPGLRKYLFEIPAKRKHGALRKLGQQTLPRVLLALEMQCCKTRLERKQDIECKVVKPLNHFRDELHTLKAGLKHNYEAAMQDTLRNQESRWYEAANALHTRWIKYKYAAKYFAFCRHSGDWKDPSKNNVQWNVQIVDLIADDMMNAFTEVKKAFNEIQAKLIHKLDSLLEELDTDLHDSPELMGLNLDSLHKVIELTRAAVNDKTNKLFRKLENAVNNVRYNATSAETTESYVKISMQEAYEKCKACKGPGLFNSIKHIIGQKMNGPQNVFLDVKDGAIADFEDYVDSWITMVENKVGAEFQAVIDDFNGRFVDVEEEDETKHGFRKELLQTVQKALAMADTELKAQLDACAQFR</sequence>
<dbReference type="Gene3D" id="3.40.50.300">
    <property type="entry name" value="P-loop containing nucleotide triphosphate hydrolases"/>
    <property type="match status" value="1"/>
</dbReference>
<feature type="domain" description="DUF7605" evidence="5">
    <location>
        <begin position="1307"/>
        <end position="1486"/>
    </location>
</feature>
<accession>A0A3M7BTR1</accession>
<dbReference type="Pfam" id="PF24564">
    <property type="entry name" value="DUF7605"/>
    <property type="match status" value="1"/>
</dbReference>
<dbReference type="EMBL" id="QWIN01001223">
    <property type="protein sequence ID" value="RMY43171.1"/>
    <property type="molecule type" value="Genomic_DNA"/>
</dbReference>
<proteinExistence type="predicted"/>
<feature type="coiled-coil region" evidence="1">
    <location>
        <begin position="1108"/>
        <end position="1157"/>
    </location>
</feature>
<feature type="region of interest" description="Disordered" evidence="2">
    <location>
        <begin position="550"/>
        <end position="571"/>
    </location>
</feature>
<evidence type="ECO:0000313" key="7">
    <source>
        <dbReference type="Proteomes" id="UP000270230"/>
    </source>
</evidence>
<dbReference type="SUPFAM" id="SSF52540">
    <property type="entry name" value="P-loop containing nucleoside triphosphate hydrolases"/>
    <property type="match status" value="1"/>
</dbReference>
<dbReference type="PANTHER" id="PTHR35340">
    <property type="entry name" value="PQQ ENZYME REPEAT PROTEIN-RELATED"/>
    <property type="match status" value="1"/>
</dbReference>
<dbReference type="Pfam" id="PF14269">
    <property type="entry name" value="Arylsulfotran_2"/>
    <property type="match status" value="1"/>
</dbReference>
<organism evidence="6 7">
    <name type="scientific">Hortaea werneckii</name>
    <name type="common">Black yeast</name>
    <name type="synonym">Cladosporium werneckii</name>
    <dbReference type="NCBI Taxonomy" id="91943"/>
    <lineage>
        <taxon>Eukaryota</taxon>
        <taxon>Fungi</taxon>
        <taxon>Dikarya</taxon>
        <taxon>Ascomycota</taxon>
        <taxon>Pezizomycotina</taxon>
        <taxon>Dothideomycetes</taxon>
        <taxon>Dothideomycetidae</taxon>
        <taxon>Mycosphaerellales</taxon>
        <taxon>Teratosphaeriaceae</taxon>
        <taxon>Hortaea</taxon>
    </lineage>
</organism>
<dbReference type="InterPro" id="IPR045063">
    <property type="entry name" value="Dynamin_N"/>
</dbReference>
<feature type="chain" id="PRO_5018090415" description="G domain-containing protein" evidence="3">
    <location>
        <begin position="22"/>
        <end position="1575"/>
    </location>
</feature>
<feature type="region of interest" description="Disordered" evidence="2">
    <location>
        <begin position="703"/>
        <end position="746"/>
    </location>
</feature>
<gene>
    <name evidence="6" type="ORF">D0865_11441</name>
</gene>
<dbReference type="OrthoDB" id="5427350at2759"/>
<dbReference type="InterPro" id="IPR053143">
    <property type="entry name" value="Arylsulfate_ST"/>
</dbReference>
<dbReference type="InterPro" id="IPR039535">
    <property type="entry name" value="ASST-like"/>
</dbReference>
<evidence type="ECO:0000256" key="2">
    <source>
        <dbReference type="SAM" id="MobiDB-lite"/>
    </source>
</evidence>
<name>A0A3M7BTR1_HORWE</name>
<evidence type="ECO:0008006" key="8">
    <source>
        <dbReference type="Google" id="ProtNLM"/>
    </source>
</evidence>
<evidence type="ECO:0000256" key="3">
    <source>
        <dbReference type="SAM" id="SignalP"/>
    </source>
</evidence>
<feature type="domain" description="Dynamin N-terminal" evidence="4">
    <location>
        <begin position="815"/>
        <end position="1088"/>
    </location>
</feature>
<feature type="compositionally biased region" description="Basic and acidic residues" evidence="2">
    <location>
        <begin position="632"/>
        <end position="651"/>
    </location>
</feature>
<dbReference type="PANTHER" id="PTHR35340:SF9">
    <property type="entry name" value="ASST-DOMAIN-CONTAINING PROTEIN"/>
    <property type="match status" value="1"/>
</dbReference>
<feature type="signal peptide" evidence="3">
    <location>
        <begin position="1"/>
        <end position="21"/>
    </location>
</feature>
<evidence type="ECO:0000313" key="6">
    <source>
        <dbReference type="EMBL" id="RMY43171.1"/>
    </source>
</evidence>
<protein>
    <recommendedName>
        <fullName evidence="8">G domain-containing protein</fullName>
    </recommendedName>
</protein>
<keyword evidence="1" id="KW-0175">Coiled coil</keyword>
<dbReference type="InterPro" id="IPR056024">
    <property type="entry name" value="DUF7605"/>
</dbReference>